<organism evidence="5 6">
    <name type="scientific">Plectus sambesii</name>
    <dbReference type="NCBI Taxonomy" id="2011161"/>
    <lineage>
        <taxon>Eukaryota</taxon>
        <taxon>Metazoa</taxon>
        <taxon>Ecdysozoa</taxon>
        <taxon>Nematoda</taxon>
        <taxon>Chromadorea</taxon>
        <taxon>Plectida</taxon>
        <taxon>Plectina</taxon>
        <taxon>Plectoidea</taxon>
        <taxon>Plectidae</taxon>
        <taxon>Plectus</taxon>
    </lineage>
</organism>
<dbReference type="InterPro" id="IPR002469">
    <property type="entry name" value="Peptidase_S9B_N"/>
</dbReference>
<keyword evidence="3" id="KW-0325">Glycoprotein</keyword>
<dbReference type="WBParaSite" id="PSAMB.scaffold13620size2190.g35580.t1">
    <property type="protein sequence ID" value="PSAMB.scaffold13620size2190.g35580.t1"/>
    <property type="gene ID" value="PSAMB.scaffold13620size2190.g35580"/>
</dbReference>
<dbReference type="GO" id="GO:0005886">
    <property type="term" value="C:plasma membrane"/>
    <property type="evidence" value="ECO:0007669"/>
    <property type="project" value="TreeGrafter"/>
</dbReference>
<reference evidence="6" key="1">
    <citation type="submission" date="2022-11" db="UniProtKB">
        <authorList>
            <consortium name="WormBaseParasite"/>
        </authorList>
    </citation>
    <scope>IDENTIFICATION</scope>
</reference>
<dbReference type="Gene3D" id="2.140.10.30">
    <property type="entry name" value="Dipeptidylpeptidase IV, N-terminal domain"/>
    <property type="match status" value="1"/>
</dbReference>
<dbReference type="AlphaFoldDB" id="A0A914V0L5"/>
<evidence type="ECO:0000256" key="3">
    <source>
        <dbReference type="ARBA" id="ARBA00023180"/>
    </source>
</evidence>
<proteinExistence type="predicted"/>
<keyword evidence="1" id="KW-0031">Aminopeptidase</keyword>
<protein>
    <submittedName>
        <fullName evidence="6">Dipeptidylpeptidase IV N-terminal domain-containing protein</fullName>
    </submittedName>
</protein>
<dbReference type="GO" id="GO:0006508">
    <property type="term" value="P:proteolysis"/>
    <property type="evidence" value="ECO:0007669"/>
    <property type="project" value="InterPro"/>
</dbReference>
<dbReference type="SUPFAM" id="SSF82171">
    <property type="entry name" value="DPP6 N-terminal domain-like"/>
    <property type="match status" value="1"/>
</dbReference>
<evidence type="ECO:0000256" key="2">
    <source>
        <dbReference type="ARBA" id="ARBA00022825"/>
    </source>
</evidence>
<dbReference type="GO" id="GO:0008239">
    <property type="term" value="F:dipeptidyl-peptidase activity"/>
    <property type="evidence" value="ECO:0007669"/>
    <property type="project" value="TreeGrafter"/>
</dbReference>
<dbReference type="GO" id="GO:0004177">
    <property type="term" value="F:aminopeptidase activity"/>
    <property type="evidence" value="ECO:0007669"/>
    <property type="project" value="UniProtKB-KW"/>
</dbReference>
<evidence type="ECO:0000313" key="5">
    <source>
        <dbReference type="Proteomes" id="UP000887566"/>
    </source>
</evidence>
<sequence length="192" mass="21544">MSFTDLLTNSGAFKTDFYSLWLGDSLAIFDTAGSLKIVNDSQRMGYGLPLANNREFKPGQRAQDAIFNSDQRLVALSSDVRHGFRHSHKAMYEVATVELGQFGNHQSIGPTGNGGEALQLFKWNPAPGARDFVFVYENNIYYQSDYMFGQPLPVTTTGNEHKYHGIADWLYEEEIFSDSTALWWSSSGDYLA</sequence>
<evidence type="ECO:0000313" key="6">
    <source>
        <dbReference type="WBParaSite" id="PSAMB.scaffold13620size2190.g35580.t1"/>
    </source>
</evidence>
<dbReference type="InterPro" id="IPR050278">
    <property type="entry name" value="Serine_Prot_S9B/DPPIV"/>
</dbReference>
<dbReference type="GO" id="GO:0008236">
    <property type="term" value="F:serine-type peptidase activity"/>
    <property type="evidence" value="ECO:0007669"/>
    <property type="project" value="UniProtKB-KW"/>
</dbReference>
<dbReference type="PANTHER" id="PTHR11731:SF200">
    <property type="entry name" value="DIPEPTIDYL PEPTIDASE 10, ISOFORM B"/>
    <property type="match status" value="1"/>
</dbReference>
<evidence type="ECO:0000256" key="1">
    <source>
        <dbReference type="ARBA" id="ARBA00022438"/>
    </source>
</evidence>
<keyword evidence="5" id="KW-1185">Reference proteome</keyword>
<accession>A0A914V0L5</accession>
<feature type="domain" description="Dipeptidylpeptidase IV N-terminal" evidence="4">
    <location>
        <begin position="69"/>
        <end position="192"/>
    </location>
</feature>
<dbReference type="PANTHER" id="PTHR11731">
    <property type="entry name" value="PROTEASE FAMILY S9B,C DIPEPTIDYL-PEPTIDASE IV-RELATED"/>
    <property type="match status" value="1"/>
</dbReference>
<keyword evidence="1" id="KW-0378">Hydrolase</keyword>
<dbReference type="Proteomes" id="UP000887566">
    <property type="component" value="Unplaced"/>
</dbReference>
<evidence type="ECO:0000259" key="4">
    <source>
        <dbReference type="Pfam" id="PF00930"/>
    </source>
</evidence>
<name>A0A914V0L5_9BILA</name>
<keyword evidence="2" id="KW-0720">Serine protease</keyword>
<keyword evidence="1" id="KW-0645">Protease</keyword>
<dbReference type="Pfam" id="PF00930">
    <property type="entry name" value="DPPIV_N"/>
    <property type="match status" value="1"/>
</dbReference>